<evidence type="ECO:0000313" key="12">
    <source>
        <dbReference type="EMBL" id="GAA3993945.1"/>
    </source>
</evidence>
<dbReference type="SMART" id="SM00487">
    <property type="entry name" value="DEXDc"/>
    <property type="match status" value="1"/>
</dbReference>
<dbReference type="Pfam" id="PF00270">
    <property type="entry name" value="DEAD"/>
    <property type="match status" value="1"/>
</dbReference>
<name>A0ABP7R845_9BACT</name>
<dbReference type="InterPro" id="IPR006474">
    <property type="entry name" value="Helicase_Cas3_CRISPR-ass_core"/>
</dbReference>
<evidence type="ECO:0000256" key="9">
    <source>
        <dbReference type="ARBA" id="ARBA00023118"/>
    </source>
</evidence>
<dbReference type="NCBIfam" id="TIGR01587">
    <property type="entry name" value="cas3_core"/>
    <property type="match status" value="1"/>
</dbReference>
<evidence type="ECO:0000259" key="10">
    <source>
        <dbReference type="PROSITE" id="PS51192"/>
    </source>
</evidence>
<evidence type="ECO:0000256" key="6">
    <source>
        <dbReference type="ARBA" id="ARBA00022801"/>
    </source>
</evidence>
<dbReference type="InterPro" id="IPR027417">
    <property type="entry name" value="P-loop_NTPase"/>
</dbReference>
<dbReference type="SUPFAM" id="SSF52540">
    <property type="entry name" value="P-loop containing nucleoside triphosphate hydrolases"/>
    <property type="match status" value="1"/>
</dbReference>
<dbReference type="Pfam" id="PF18019">
    <property type="entry name" value="Cas3_HD"/>
    <property type="match status" value="1"/>
</dbReference>
<dbReference type="PANTHER" id="PTHR47959:SF16">
    <property type="entry name" value="CRISPR-ASSOCIATED NUCLEASE_HELICASE CAS3-RELATED"/>
    <property type="match status" value="1"/>
</dbReference>
<protein>
    <recommendedName>
        <fullName evidence="14">CRISPR-associated helicase Cas3</fullName>
    </recommendedName>
</protein>
<feature type="domain" description="HD Cas3-type" evidence="11">
    <location>
        <begin position="15"/>
        <end position="195"/>
    </location>
</feature>
<keyword evidence="7" id="KW-0347">Helicase</keyword>
<dbReference type="Gene3D" id="1.10.3210.30">
    <property type="match status" value="1"/>
</dbReference>
<evidence type="ECO:0000256" key="5">
    <source>
        <dbReference type="ARBA" id="ARBA00022741"/>
    </source>
</evidence>
<evidence type="ECO:0000256" key="3">
    <source>
        <dbReference type="ARBA" id="ARBA00022722"/>
    </source>
</evidence>
<gene>
    <name evidence="12" type="ORF">GCM10022408_00020</name>
</gene>
<comment type="similarity">
    <text evidence="2">In the central section; belongs to the CRISPR-associated helicase Cas3 family.</text>
</comment>
<evidence type="ECO:0000313" key="13">
    <source>
        <dbReference type="Proteomes" id="UP001500567"/>
    </source>
</evidence>
<dbReference type="InterPro" id="IPR014001">
    <property type="entry name" value="Helicase_ATP-bd"/>
</dbReference>
<dbReference type="Proteomes" id="UP001500567">
    <property type="component" value="Unassembled WGS sequence"/>
</dbReference>
<keyword evidence="3" id="KW-0540">Nuclease</keyword>
<keyword evidence="13" id="KW-1185">Reference proteome</keyword>
<accession>A0ABP7R845</accession>
<keyword evidence="9" id="KW-0051">Antiviral defense</keyword>
<evidence type="ECO:0008006" key="14">
    <source>
        <dbReference type="Google" id="ProtNLM"/>
    </source>
</evidence>
<dbReference type="PANTHER" id="PTHR47959">
    <property type="entry name" value="ATP-DEPENDENT RNA HELICASE RHLE-RELATED"/>
    <property type="match status" value="1"/>
</dbReference>
<evidence type="ECO:0000256" key="8">
    <source>
        <dbReference type="ARBA" id="ARBA00022840"/>
    </source>
</evidence>
<dbReference type="PROSITE" id="PS51643">
    <property type="entry name" value="HD_CAS3"/>
    <property type="match status" value="1"/>
</dbReference>
<organism evidence="12 13">
    <name type="scientific">Hymenobacter fastidiosus</name>
    <dbReference type="NCBI Taxonomy" id="486264"/>
    <lineage>
        <taxon>Bacteria</taxon>
        <taxon>Pseudomonadati</taxon>
        <taxon>Bacteroidota</taxon>
        <taxon>Cytophagia</taxon>
        <taxon>Cytophagales</taxon>
        <taxon>Hymenobacteraceae</taxon>
        <taxon>Hymenobacter</taxon>
    </lineage>
</organism>
<dbReference type="PROSITE" id="PS51192">
    <property type="entry name" value="HELICASE_ATP_BIND_1"/>
    <property type="match status" value="1"/>
</dbReference>
<dbReference type="InterPro" id="IPR054712">
    <property type="entry name" value="Cas3-like_dom"/>
</dbReference>
<reference evidence="13" key="1">
    <citation type="journal article" date="2019" name="Int. J. Syst. Evol. Microbiol.">
        <title>The Global Catalogue of Microorganisms (GCM) 10K type strain sequencing project: providing services to taxonomists for standard genome sequencing and annotation.</title>
        <authorList>
            <consortium name="The Broad Institute Genomics Platform"/>
            <consortium name="The Broad Institute Genome Sequencing Center for Infectious Disease"/>
            <person name="Wu L."/>
            <person name="Ma J."/>
        </authorList>
    </citation>
    <scope>NUCLEOTIDE SEQUENCE [LARGE SCALE GENOMIC DNA]</scope>
    <source>
        <strain evidence="13">JCM 17224</strain>
    </source>
</reference>
<comment type="similarity">
    <text evidence="1">In the N-terminal section; belongs to the CRISPR-associated nuclease Cas3-HD family.</text>
</comment>
<dbReference type="InterPro" id="IPR011545">
    <property type="entry name" value="DEAD/DEAH_box_helicase_dom"/>
</dbReference>
<dbReference type="Gene3D" id="3.40.50.300">
    <property type="entry name" value="P-loop containing nucleotide triphosphate hydrolases"/>
    <property type="match status" value="2"/>
</dbReference>
<dbReference type="InterPro" id="IPR050079">
    <property type="entry name" value="DEAD_box_RNA_helicase"/>
</dbReference>
<keyword evidence="8" id="KW-0067">ATP-binding</keyword>
<dbReference type="EMBL" id="BAABDJ010000001">
    <property type="protein sequence ID" value="GAA3993945.1"/>
    <property type="molecule type" value="Genomic_DNA"/>
</dbReference>
<proteinExistence type="inferred from homology"/>
<evidence type="ECO:0000256" key="4">
    <source>
        <dbReference type="ARBA" id="ARBA00022723"/>
    </source>
</evidence>
<comment type="caution">
    <text evidence="12">The sequence shown here is derived from an EMBL/GenBank/DDBJ whole genome shotgun (WGS) entry which is preliminary data.</text>
</comment>
<dbReference type="RefSeq" id="WP_345070120.1">
    <property type="nucleotide sequence ID" value="NZ_BAABDJ010000001.1"/>
</dbReference>
<dbReference type="InterPro" id="IPR006483">
    <property type="entry name" value="CRISPR-assoc_Cas3_HD"/>
</dbReference>
<feature type="domain" description="Helicase ATP-binding" evidence="10">
    <location>
        <begin position="227"/>
        <end position="413"/>
    </location>
</feature>
<dbReference type="InterPro" id="IPR038257">
    <property type="entry name" value="CRISPR-assoc_Cas3_HD_sf"/>
</dbReference>
<keyword evidence="6" id="KW-0378">Hydrolase</keyword>
<keyword evidence="5" id="KW-0547">Nucleotide-binding</keyword>
<dbReference type="CDD" id="cd09641">
    <property type="entry name" value="Cas3''_I"/>
    <property type="match status" value="1"/>
</dbReference>
<keyword evidence="4" id="KW-0479">Metal-binding</keyword>
<evidence type="ECO:0000259" key="11">
    <source>
        <dbReference type="PROSITE" id="PS51643"/>
    </source>
</evidence>
<evidence type="ECO:0000256" key="1">
    <source>
        <dbReference type="ARBA" id="ARBA00006847"/>
    </source>
</evidence>
<evidence type="ECO:0000256" key="7">
    <source>
        <dbReference type="ARBA" id="ARBA00022806"/>
    </source>
</evidence>
<sequence length="771" mass="87701">MEPLAKPKGQKQADGSSQPITLADHTQHVQEEAARLLAARPFLAQKYLARTGRNLPTLVDTAARWHDEGKLHDDWQQACQQDYQEFLRRGFTTGANLQKAGIRHEMESLVRLNLSADKALPVCGYTAIAAHHGKLGKKHEKRWQKTLNYQALWKHFVSKGGEFTDPTLRDAFDQAIARRYEYDGPRAILQLADHRASALEEGQPVPAFRPFAYTFPHSEKRGVQQLVTQIWDEPFAILRAPTGAGKTDASLLWAQRQIEMGRADRLVIAMPTRFTANALSIAVTEALSSTGLYHSSAWFQAKAQPTVQGEADWKKELAYARQLETPVTVTTIDHLCICLTGAREDHHGIFWALAHSCVVIDEADFYDDFTQRNMVVLLRALRLLDVSVLVMSATIPESARQLYADAGQLTDTIQEDTSDSERTRCRLYQAGPCASPDDVAELLQRGLDGTPLIIYANTVRRAQAYRRWFAERGFDDVVLYHSRFTEPDKATIEEQLKGMLGTEAWQVNRQHGVAILTQIGELSVNISTNLMISDLCPIDRLTQRVGRLARFKDKGGNHVVGELYLVEPHQLDKEGKLRFYPAPYGHFRKGVGWEMTDTLRKSQTWLQPGRYSAQRFVDLVNDLYPEVVPETAEVRDNRRKLEDSVKTNWLILPFEEIDQEDDSTHAWKSRDIDAQKAVFANVTYSPFPEDDSDPSTFPNWFAFREWALLYSITIPIYEYSRGIKLGMLEKHTIHIGSDAEEIFIVKPKYYSSRMGLMLYEQAQERNDDMDD</sequence>
<dbReference type="Pfam" id="PF22590">
    <property type="entry name" value="Cas3-like_C_2"/>
    <property type="match status" value="1"/>
</dbReference>
<evidence type="ECO:0000256" key="2">
    <source>
        <dbReference type="ARBA" id="ARBA00009046"/>
    </source>
</evidence>